<dbReference type="InterPro" id="IPR036282">
    <property type="entry name" value="Glutathione-S-Trfase_C_sf"/>
</dbReference>
<evidence type="ECO:0000313" key="3">
    <source>
        <dbReference type="EMBL" id="GMH61600.1"/>
    </source>
</evidence>
<proteinExistence type="predicted"/>
<reference evidence="3" key="1">
    <citation type="submission" date="2022-07" db="EMBL/GenBank/DDBJ databases">
        <title>Genome analysis of Parmales, a sister group of diatoms, reveals the evolutionary specialization of diatoms from phago-mixotrophs to photoautotrophs.</title>
        <authorList>
            <person name="Ban H."/>
            <person name="Sato S."/>
            <person name="Yoshikawa S."/>
            <person name="Kazumasa Y."/>
            <person name="Nakamura Y."/>
            <person name="Ichinomiya M."/>
            <person name="Saitoh K."/>
            <person name="Sato N."/>
            <person name="Blanc-Mathieu R."/>
            <person name="Endo H."/>
            <person name="Kuwata A."/>
            <person name="Ogata H."/>
        </authorList>
    </citation>
    <scope>NUCLEOTIDE SEQUENCE</scope>
</reference>
<keyword evidence="1" id="KW-1133">Transmembrane helix</keyword>
<dbReference type="SUPFAM" id="SSF47616">
    <property type="entry name" value="GST C-terminal domain-like"/>
    <property type="match status" value="1"/>
</dbReference>
<organism evidence="3 4">
    <name type="scientific">Triparma retinervis</name>
    <dbReference type="NCBI Taxonomy" id="2557542"/>
    <lineage>
        <taxon>Eukaryota</taxon>
        <taxon>Sar</taxon>
        <taxon>Stramenopiles</taxon>
        <taxon>Ochrophyta</taxon>
        <taxon>Bolidophyceae</taxon>
        <taxon>Parmales</taxon>
        <taxon>Triparmaceae</taxon>
        <taxon>Triparma</taxon>
    </lineage>
</organism>
<accession>A0A9W7A594</accession>
<evidence type="ECO:0000256" key="1">
    <source>
        <dbReference type="SAM" id="Phobius"/>
    </source>
</evidence>
<name>A0A9W7A594_9STRA</name>
<dbReference type="Pfam" id="PF14497">
    <property type="entry name" value="GST_C_3"/>
    <property type="match status" value="1"/>
</dbReference>
<keyword evidence="1" id="KW-0812">Transmembrane</keyword>
<gene>
    <name evidence="3" type="ORF">TrRE_jg6864</name>
</gene>
<dbReference type="EMBL" id="BRXZ01003773">
    <property type="protein sequence ID" value="GMH61600.1"/>
    <property type="molecule type" value="Genomic_DNA"/>
</dbReference>
<dbReference type="OrthoDB" id="9988732at2759"/>
<dbReference type="Proteomes" id="UP001165082">
    <property type="component" value="Unassembled WGS sequence"/>
</dbReference>
<feature type="domain" description="Glutathione S-transferase C-terminal" evidence="2">
    <location>
        <begin position="158"/>
        <end position="230"/>
    </location>
</feature>
<comment type="caution">
    <text evidence="3">The sequence shown here is derived from an EMBL/GenBank/DDBJ whole genome shotgun (WGS) entry which is preliminary data.</text>
</comment>
<keyword evidence="4" id="KW-1185">Reference proteome</keyword>
<sequence length="300" mass="32190">MVTVGISHYCEKARWGMDLMRKGQGKNFDYYESAHVPGLAALYTTALDEGVSATPIVKFGDGSVVWDSTSVLDKVVPPGFEAAGGREVEEWMDEKLGSGARCYAYYHLLGGDPEVLAELATDQTSLVESKVFGLMARKGMIQPGMKKFMGINKEAMEDSERTIRSVFDEIGKKIEDGGGGYIMGDRFTRADLTFAALASPLLNLSQFPNSQRLYARLPPALKDMSSSLRSHPAGLHAIRCYEEYRGGSMGKDGRVTKGVMKAVRVRQGQRNRMGAIAGIAAGIGAGTAALVGGVLGTMGS</sequence>
<dbReference type="InterPro" id="IPR004046">
    <property type="entry name" value="GST_C"/>
</dbReference>
<protein>
    <recommendedName>
        <fullName evidence="2">Glutathione S-transferase C-terminal domain-containing protein</fullName>
    </recommendedName>
</protein>
<evidence type="ECO:0000259" key="2">
    <source>
        <dbReference type="Pfam" id="PF14497"/>
    </source>
</evidence>
<evidence type="ECO:0000313" key="4">
    <source>
        <dbReference type="Proteomes" id="UP001165082"/>
    </source>
</evidence>
<keyword evidence="1" id="KW-0472">Membrane</keyword>
<dbReference type="AlphaFoldDB" id="A0A9W7A594"/>
<feature type="transmembrane region" description="Helical" evidence="1">
    <location>
        <begin position="274"/>
        <end position="295"/>
    </location>
</feature>
<dbReference type="CDD" id="cd00299">
    <property type="entry name" value="GST_C_family"/>
    <property type="match status" value="1"/>
</dbReference>